<accession>A0ABW2R1F4</accession>
<gene>
    <name evidence="2" type="ORF">ACFQNF_17270</name>
</gene>
<name>A0ABW2R1F4_9NEIS</name>
<dbReference type="RefSeq" id="WP_380189159.1">
    <property type="nucleotide sequence ID" value="NZ_JBHTBQ010000039.1"/>
</dbReference>
<proteinExistence type="predicted"/>
<organism evidence="2 3">
    <name type="scientific">Iodobacter arcticus</name>
    <dbReference type="NCBI Taxonomy" id="590593"/>
    <lineage>
        <taxon>Bacteria</taxon>
        <taxon>Pseudomonadati</taxon>
        <taxon>Pseudomonadota</taxon>
        <taxon>Betaproteobacteria</taxon>
        <taxon>Neisseriales</taxon>
        <taxon>Chitinibacteraceae</taxon>
        <taxon>Iodobacter</taxon>
    </lineage>
</organism>
<dbReference type="Pfam" id="PF00078">
    <property type="entry name" value="RVT_1"/>
    <property type="match status" value="1"/>
</dbReference>
<dbReference type="Proteomes" id="UP001596473">
    <property type="component" value="Unassembled WGS sequence"/>
</dbReference>
<reference evidence="3" key="1">
    <citation type="journal article" date="2019" name="Int. J. Syst. Evol. Microbiol.">
        <title>The Global Catalogue of Microorganisms (GCM) 10K type strain sequencing project: providing services to taxonomists for standard genome sequencing and annotation.</title>
        <authorList>
            <consortium name="The Broad Institute Genomics Platform"/>
            <consortium name="The Broad Institute Genome Sequencing Center for Infectious Disease"/>
            <person name="Wu L."/>
            <person name="Ma J."/>
        </authorList>
    </citation>
    <scope>NUCLEOTIDE SEQUENCE [LARGE SCALE GENOMIC DNA]</scope>
    <source>
        <strain evidence="3">CCUG 62945</strain>
    </source>
</reference>
<dbReference type="EMBL" id="JBHTBQ010000039">
    <property type="protein sequence ID" value="MFC7421615.1"/>
    <property type="molecule type" value="Genomic_DNA"/>
</dbReference>
<evidence type="ECO:0000313" key="2">
    <source>
        <dbReference type="EMBL" id="MFC7421615.1"/>
    </source>
</evidence>
<evidence type="ECO:0000313" key="3">
    <source>
        <dbReference type="Proteomes" id="UP001596473"/>
    </source>
</evidence>
<dbReference type="InterPro" id="IPR000477">
    <property type="entry name" value="RT_dom"/>
</dbReference>
<keyword evidence="3" id="KW-1185">Reference proteome</keyword>
<protein>
    <submittedName>
        <fullName evidence="2">Reverse transcriptase domain-containing protein</fullName>
    </submittedName>
</protein>
<keyword evidence="2" id="KW-0548">Nucleotidyltransferase</keyword>
<dbReference type="GO" id="GO:0003964">
    <property type="term" value="F:RNA-directed DNA polymerase activity"/>
    <property type="evidence" value="ECO:0007669"/>
    <property type="project" value="UniProtKB-KW"/>
</dbReference>
<keyword evidence="2" id="KW-0808">Transferase</keyword>
<feature type="domain" description="Reverse transcriptase" evidence="1">
    <location>
        <begin position="43"/>
        <end position="193"/>
    </location>
</feature>
<evidence type="ECO:0000259" key="1">
    <source>
        <dbReference type="Pfam" id="PF00078"/>
    </source>
</evidence>
<comment type="caution">
    <text evidence="2">The sequence shown here is derived from an EMBL/GenBank/DDBJ whole genome shotgun (WGS) entry which is preliminary data.</text>
</comment>
<keyword evidence="2" id="KW-0695">RNA-directed DNA polymerase</keyword>
<sequence length="256" mass="28740">MSPKWSSKFEIKPGRWVFVPTPAAIENGNKIKKTIEACWIPPSNYYHLKDGGHVEAIKIHLRNTQFIHLDITNFFGCVSKNRITRNLKGLVGYEAAKEIAESSTVLRPCVLPFGFVQSTIIASLCLYKSRLGSYLVQLQKSGVTISVYMDDIILSTNREKINVLANELSFDEVKAELKNQAAMSGFPLNVEKEHGPAHTITAYNIELSHESMHIEPSRLAILIDDYSKTDNEHVKNGIYGYINSINPEQVLELSCT</sequence>